<protein>
    <recommendedName>
        <fullName evidence="3">Carboxyvinyl-carboxyphosphonate phosphorylmutase</fullName>
    </recommendedName>
</protein>
<comment type="caution">
    <text evidence="1">The sequence shown here is derived from an EMBL/GenBank/DDBJ whole genome shotgun (WGS) entry which is preliminary data.</text>
</comment>
<accession>A0A0R2CW73</accession>
<organism evidence="1 2">
    <name type="scientific">Liquorilactobacillus aquaticus DSM 21051</name>
    <dbReference type="NCBI Taxonomy" id="1423725"/>
    <lineage>
        <taxon>Bacteria</taxon>
        <taxon>Bacillati</taxon>
        <taxon>Bacillota</taxon>
        <taxon>Bacilli</taxon>
        <taxon>Lactobacillales</taxon>
        <taxon>Lactobacillaceae</taxon>
        <taxon>Liquorilactobacillus</taxon>
    </lineage>
</organism>
<dbReference type="GO" id="GO:0003824">
    <property type="term" value="F:catalytic activity"/>
    <property type="evidence" value="ECO:0007669"/>
    <property type="project" value="InterPro"/>
</dbReference>
<dbReference type="Proteomes" id="UP000051015">
    <property type="component" value="Unassembled WGS sequence"/>
</dbReference>
<dbReference type="InterPro" id="IPR039556">
    <property type="entry name" value="ICL/PEPM"/>
</dbReference>
<evidence type="ECO:0008006" key="3">
    <source>
        <dbReference type="Google" id="ProtNLM"/>
    </source>
</evidence>
<evidence type="ECO:0000313" key="1">
    <source>
        <dbReference type="EMBL" id="KRM96008.1"/>
    </source>
</evidence>
<proteinExistence type="predicted"/>
<dbReference type="SUPFAM" id="SSF51621">
    <property type="entry name" value="Phosphoenolpyruvate/pyruvate domain"/>
    <property type="match status" value="1"/>
</dbReference>
<gene>
    <name evidence="1" type="ORF">FC19_GL001073</name>
</gene>
<dbReference type="CDD" id="cd00377">
    <property type="entry name" value="ICL_PEPM"/>
    <property type="match status" value="1"/>
</dbReference>
<dbReference type="AlphaFoldDB" id="A0A0R2CW73"/>
<dbReference type="InterPro" id="IPR015813">
    <property type="entry name" value="Pyrv/PenolPyrv_kinase-like_dom"/>
</dbReference>
<dbReference type="InterPro" id="IPR040442">
    <property type="entry name" value="Pyrv_kinase-like_dom_sf"/>
</dbReference>
<dbReference type="OrthoDB" id="9780430at2"/>
<dbReference type="Gene3D" id="3.20.20.60">
    <property type="entry name" value="Phosphoenolpyruvate-binding domains"/>
    <property type="match status" value="1"/>
</dbReference>
<sequence>MNQMNITQNQKDRAKKFQEMHRQDKLFVLPNIWDAGGAKIFEKKGFQALATTSAGIAFANGFSDGEKLPFSILLETVRRITSKIDIPLSIDFERGYSEDNHEVYENTKKILLSGAVGLNVEDGLPNKRISDSQAMKNKIECMNSLKKELGVDFVINSRTDIYWNEIGEPENRLRAVIKRVNDYFSWGADCVFVPGNISFNELKILMKEVNGPLNILLNKDLKHIDQLNSLGVRRVSLGSSLSRNNISNLFKEVEKIGKNEFDSLLNNTLSYEFVNHLYEVKEDNK</sequence>
<dbReference type="PATRIC" id="fig|1423725.3.peg.1105"/>
<evidence type="ECO:0000313" key="2">
    <source>
        <dbReference type="Proteomes" id="UP000051015"/>
    </source>
</evidence>
<dbReference type="Pfam" id="PF13714">
    <property type="entry name" value="PEP_mutase"/>
    <property type="match status" value="1"/>
</dbReference>
<reference evidence="1 2" key="1">
    <citation type="journal article" date="2015" name="Genome Announc.">
        <title>Expanding the biotechnology potential of lactobacilli through comparative genomics of 213 strains and associated genera.</title>
        <authorList>
            <person name="Sun Z."/>
            <person name="Harris H.M."/>
            <person name="McCann A."/>
            <person name="Guo C."/>
            <person name="Argimon S."/>
            <person name="Zhang W."/>
            <person name="Yang X."/>
            <person name="Jeffery I.B."/>
            <person name="Cooney J.C."/>
            <person name="Kagawa T.F."/>
            <person name="Liu W."/>
            <person name="Song Y."/>
            <person name="Salvetti E."/>
            <person name="Wrobel A."/>
            <person name="Rasinkangas P."/>
            <person name="Parkhill J."/>
            <person name="Rea M.C."/>
            <person name="O'Sullivan O."/>
            <person name="Ritari J."/>
            <person name="Douillard F.P."/>
            <person name="Paul Ross R."/>
            <person name="Yang R."/>
            <person name="Briner A.E."/>
            <person name="Felis G.E."/>
            <person name="de Vos W.M."/>
            <person name="Barrangou R."/>
            <person name="Klaenhammer T.R."/>
            <person name="Caufield P.W."/>
            <person name="Cui Y."/>
            <person name="Zhang H."/>
            <person name="O'Toole P.W."/>
        </authorList>
    </citation>
    <scope>NUCLEOTIDE SEQUENCE [LARGE SCALE GENOMIC DNA]</scope>
    <source>
        <strain evidence="1 2">DSM 21051</strain>
    </source>
</reference>
<name>A0A0R2CW73_9LACO</name>
<dbReference type="EMBL" id="AYZD01000017">
    <property type="protein sequence ID" value="KRM96008.1"/>
    <property type="molecule type" value="Genomic_DNA"/>
</dbReference>
<dbReference type="PANTHER" id="PTHR42905">
    <property type="entry name" value="PHOSPHOENOLPYRUVATE CARBOXYLASE"/>
    <property type="match status" value="1"/>
</dbReference>
<dbReference type="PANTHER" id="PTHR42905:SF16">
    <property type="entry name" value="CARBOXYPHOSPHONOENOLPYRUVATE PHOSPHONOMUTASE-LIKE PROTEIN (AFU_ORTHOLOGUE AFUA_5G07230)"/>
    <property type="match status" value="1"/>
</dbReference>
<dbReference type="STRING" id="1423725.FC19_GL001073"/>
<keyword evidence="2" id="KW-1185">Reference proteome</keyword>